<proteinExistence type="predicted"/>
<dbReference type="AlphaFoldDB" id="A0A1V9YSS8"/>
<comment type="caution">
    <text evidence="1">The sequence shown here is derived from an EMBL/GenBank/DDBJ whole genome shotgun (WGS) entry which is preliminary data.</text>
</comment>
<organism evidence="1 2">
    <name type="scientific">Thraustotheca clavata</name>
    <dbReference type="NCBI Taxonomy" id="74557"/>
    <lineage>
        <taxon>Eukaryota</taxon>
        <taxon>Sar</taxon>
        <taxon>Stramenopiles</taxon>
        <taxon>Oomycota</taxon>
        <taxon>Saprolegniomycetes</taxon>
        <taxon>Saprolegniales</taxon>
        <taxon>Achlyaceae</taxon>
        <taxon>Thraustotheca</taxon>
    </lineage>
</organism>
<protein>
    <submittedName>
        <fullName evidence="1">Uncharacterized protein</fullName>
    </submittedName>
</protein>
<name>A0A1V9YSS8_9STRA</name>
<evidence type="ECO:0000313" key="1">
    <source>
        <dbReference type="EMBL" id="OQR88815.1"/>
    </source>
</evidence>
<dbReference type="OrthoDB" id="60662at2759"/>
<sequence length="225" mass="25938">MNLSNHYVIVDCQYDGSLFNDTTALKVHLLDPLQINLTTIFLQTMTLVRPAKFMTEASGLENVMIASMRKMTFKDDVLHSTQLVKYHHLLGIEFPYMINPFEPIQLLNPISSVDSTWEAIIAKSDEFVKIIGTDGVYRESPQMQENYGHYNWILSKNPVDFIQRLGLDILMLLYIEQPMPTYYVECIVAEVGNPMTLWLFHENQSTPTFLLSTQFSWFFVAVALI</sequence>
<reference evidence="1 2" key="1">
    <citation type="journal article" date="2014" name="Genome Biol. Evol.">
        <title>The secreted proteins of Achlya hypogyna and Thraustotheca clavata identify the ancestral oomycete secretome and reveal gene acquisitions by horizontal gene transfer.</title>
        <authorList>
            <person name="Misner I."/>
            <person name="Blouin N."/>
            <person name="Leonard G."/>
            <person name="Richards T.A."/>
            <person name="Lane C.E."/>
        </authorList>
    </citation>
    <scope>NUCLEOTIDE SEQUENCE [LARGE SCALE GENOMIC DNA]</scope>
    <source>
        <strain evidence="1 2">ATCC 34112</strain>
    </source>
</reference>
<gene>
    <name evidence="1" type="ORF">THRCLA_10080</name>
</gene>
<dbReference type="EMBL" id="JNBS01002994">
    <property type="protein sequence ID" value="OQR88815.1"/>
    <property type="molecule type" value="Genomic_DNA"/>
</dbReference>
<evidence type="ECO:0000313" key="2">
    <source>
        <dbReference type="Proteomes" id="UP000243217"/>
    </source>
</evidence>
<dbReference type="Proteomes" id="UP000243217">
    <property type="component" value="Unassembled WGS sequence"/>
</dbReference>
<accession>A0A1V9YSS8</accession>
<keyword evidence="2" id="KW-1185">Reference proteome</keyword>